<keyword evidence="2" id="KW-1185">Reference proteome</keyword>
<dbReference type="PANTHER" id="PTHR11654">
    <property type="entry name" value="OLIGOPEPTIDE TRANSPORTER-RELATED"/>
    <property type="match status" value="1"/>
</dbReference>
<name>A0A0E0L9U5_ORYPU</name>
<protein>
    <submittedName>
        <fullName evidence="1">Uncharacterized protein</fullName>
    </submittedName>
</protein>
<reference evidence="1" key="2">
    <citation type="submission" date="2018-05" db="EMBL/GenBank/DDBJ databases">
        <title>OpunRS2 (Oryza punctata Reference Sequence Version 2).</title>
        <authorList>
            <person name="Zhang J."/>
            <person name="Kudrna D."/>
            <person name="Lee S."/>
            <person name="Talag J."/>
            <person name="Welchert J."/>
            <person name="Wing R.A."/>
        </authorList>
    </citation>
    <scope>NUCLEOTIDE SEQUENCE [LARGE SCALE GENOMIC DNA]</scope>
</reference>
<proteinExistence type="predicted"/>
<dbReference type="eggNOG" id="KOG1237">
    <property type="taxonomic scope" value="Eukaryota"/>
</dbReference>
<organism evidence="1">
    <name type="scientific">Oryza punctata</name>
    <name type="common">Red rice</name>
    <dbReference type="NCBI Taxonomy" id="4537"/>
    <lineage>
        <taxon>Eukaryota</taxon>
        <taxon>Viridiplantae</taxon>
        <taxon>Streptophyta</taxon>
        <taxon>Embryophyta</taxon>
        <taxon>Tracheophyta</taxon>
        <taxon>Spermatophyta</taxon>
        <taxon>Magnoliopsida</taxon>
        <taxon>Liliopsida</taxon>
        <taxon>Poales</taxon>
        <taxon>Poaceae</taxon>
        <taxon>BOP clade</taxon>
        <taxon>Oryzoideae</taxon>
        <taxon>Oryzeae</taxon>
        <taxon>Oryzinae</taxon>
        <taxon>Oryza</taxon>
    </lineage>
</organism>
<dbReference type="HOGENOM" id="CLU_135989_6_0_1"/>
<accession>A0A0E0L9U5</accession>
<dbReference type="Gene3D" id="1.20.1250.20">
    <property type="entry name" value="MFS general substrate transporter like domains"/>
    <property type="match status" value="1"/>
</dbReference>
<dbReference type="Gramene" id="OPUNC06G08620.1">
    <property type="protein sequence ID" value="OPUNC06G08620.1"/>
    <property type="gene ID" value="OPUNC06G08620"/>
</dbReference>
<reference evidence="1" key="1">
    <citation type="submission" date="2015-04" db="UniProtKB">
        <authorList>
            <consortium name="EnsemblPlants"/>
        </authorList>
    </citation>
    <scope>IDENTIFICATION</scope>
</reference>
<dbReference type="EnsemblPlants" id="OPUNC06G08620.1">
    <property type="protein sequence ID" value="OPUNC06G08620.1"/>
    <property type="gene ID" value="OPUNC06G08620"/>
</dbReference>
<dbReference type="InterPro" id="IPR036259">
    <property type="entry name" value="MFS_trans_sf"/>
</dbReference>
<evidence type="ECO:0000313" key="1">
    <source>
        <dbReference type="EnsemblPlants" id="OPUNC06G08620.1"/>
    </source>
</evidence>
<dbReference type="AlphaFoldDB" id="A0A0E0L9U5"/>
<sequence length="74" mass="7966">MERLAYKGVASNLVTYLTEVVEMSTSVAAKSVSTWSGVTSMLPLLTAVLTDSYGDRYSTITASSLFYVVVPHAK</sequence>
<evidence type="ECO:0000313" key="2">
    <source>
        <dbReference type="Proteomes" id="UP000026962"/>
    </source>
</evidence>
<dbReference type="OMA" id="TEHICPT"/>
<dbReference type="Proteomes" id="UP000026962">
    <property type="component" value="Chromosome 6"/>
</dbReference>